<dbReference type="GO" id="GO:0016787">
    <property type="term" value="F:hydrolase activity"/>
    <property type="evidence" value="ECO:0007669"/>
    <property type="project" value="UniProtKB-KW"/>
</dbReference>
<sequence>MSVKFKAAVVQAAPVFMDLDASIDKAIKLIEKASQEGANIVAFSETWFPGYPWWIWLSPTAHNIQYFQRYHENSLVVGSDQFQRLSDAARENNIYLSVGASERDYGSLYIAQFLFSNTGELIQARRKLKPTHMERTVFGDGDGSDFGVFETEVGRIGQLCCWEHLQPLSKYAMFSMHEQVHIAAWPSFSTYPQAYSLGPQANLAASSVYAVEGQCFVLAPTAIVDQDMYDVLVDNDQKAALIKLGGGYAQIFGPDGQPLCERLPENEEGLLFAEIDLGEIAIAKSFIDPVGHYSRPDVLRLMINKAPQHRTEPMFNVEVESIGELSDDDTEPASVS</sequence>
<dbReference type="InterPro" id="IPR000132">
    <property type="entry name" value="Nitrilase/CN_hydratase_CS"/>
</dbReference>
<dbReference type="PANTHER" id="PTHR46044">
    <property type="entry name" value="NITRILASE"/>
    <property type="match status" value="1"/>
</dbReference>
<name>A0ABT0NCD7_9GAMM</name>
<dbReference type="RefSeq" id="WP_249250578.1">
    <property type="nucleotide sequence ID" value="NZ_JAKIKT010000010.1"/>
</dbReference>
<keyword evidence="4" id="KW-1185">Reference proteome</keyword>
<evidence type="ECO:0000313" key="3">
    <source>
        <dbReference type="EMBL" id="MCL2916022.1"/>
    </source>
</evidence>
<protein>
    <submittedName>
        <fullName evidence="3">Carbon-nitrogen hydrolase family protein</fullName>
    </submittedName>
</protein>
<comment type="caution">
    <text evidence="3">The sequence shown here is derived from an EMBL/GenBank/DDBJ whole genome shotgun (WGS) entry which is preliminary data.</text>
</comment>
<dbReference type="Gene3D" id="3.60.110.10">
    <property type="entry name" value="Carbon-nitrogen hydrolase"/>
    <property type="match status" value="1"/>
</dbReference>
<keyword evidence="3" id="KW-0378">Hydrolase</keyword>
<dbReference type="PROSITE" id="PS00921">
    <property type="entry name" value="NITRIL_CHT_2"/>
    <property type="match status" value="1"/>
</dbReference>
<evidence type="ECO:0000259" key="2">
    <source>
        <dbReference type="PROSITE" id="PS50263"/>
    </source>
</evidence>
<dbReference type="InterPro" id="IPR044149">
    <property type="entry name" value="Nitrilases_CHs"/>
</dbReference>
<dbReference type="PROSITE" id="PS50263">
    <property type="entry name" value="CN_HYDROLASE"/>
    <property type="match status" value="1"/>
</dbReference>
<organism evidence="3 4">
    <name type="scientific">Shewanella corallii</name>
    <dbReference type="NCBI Taxonomy" id="560080"/>
    <lineage>
        <taxon>Bacteria</taxon>
        <taxon>Pseudomonadati</taxon>
        <taxon>Pseudomonadota</taxon>
        <taxon>Gammaproteobacteria</taxon>
        <taxon>Alteromonadales</taxon>
        <taxon>Shewanellaceae</taxon>
        <taxon>Shewanella</taxon>
    </lineage>
</organism>
<gene>
    <name evidence="3" type="ORF">L2725_19975</name>
</gene>
<dbReference type="SUPFAM" id="SSF56317">
    <property type="entry name" value="Carbon-nitrogen hydrolase"/>
    <property type="match status" value="1"/>
</dbReference>
<accession>A0ABT0NCD7</accession>
<dbReference type="CDD" id="cd07564">
    <property type="entry name" value="nitrilases_CHs"/>
    <property type="match status" value="1"/>
</dbReference>
<evidence type="ECO:0000313" key="4">
    <source>
        <dbReference type="Proteomes" id="UP001202831"/>
    </source>
</evidence>
<reference evidence="3 4" key="1">
    <citation type="submission" date="2022-01" db="EMBL/GenBank/DDBJ databases">
        <title>Whole genome-based taxonomy of the Shewanellaceae.</title>
        <authorList>
            <person name="Martin-Rodriguez A.J."/>
        </authorList>
    </citation>
    <scope>NUCLEOTIDE SEQUENCE [LARGE SCALE GENOMIC DNA]</scope>
    <source>
        <strain evidence="3 4">DSM 21332</strain>
    </source>
</reference>
<dbReference type="PANTHER" id="PTHR46044:SF1">
    <property type="entry name" value="CN HYDROLASE DOMAIN-CONTAINING PROTEIN"/>
    <property type="match status" value="1"/>
</dbReference>
<evidence type="ECO:0000256" key="1">
    <source>
        <dbReference type="ARBA" id="ARBA00008129"/>
    </source>
</evidence>
<dbReference type="Pfam" id="PF00795">
    <property type="entry name" value="CN_hydrolase"/>
    <property type="match status" value="1"/>
</dbReference>
<comment type="similarity">
    <text evidence="1">Belongs to the carbon-nitrogen hydrolase superfamily. Nitrilase family.</text>
</comment>
<dbReference type="InterPro" id="IPR003010">
    <property type="entry name" value="C-N_Hydrolase"/>
</dbReference>
<dbReference type="EMBL" id="JAKIKT010000010">
    <property type="protein sequence ID" value="MCL2916022.1"/>
    <property type="molecule type" value="Genomic_DNA"/>
</dbReference>
<proteinExistence type="inferred from homology"/>
<feature type="domain" description="CN hydrolase" evidence="2">
    <location>
        <begin position="5"/>
        <end position="277"/>
    </location>
</feature>
<dbReference type="Proteomes" id="UP001202831">
    <property type="component" value="Unassembled WGS sequence"/>
</dbReference>
<dbReference type="InterPro" id="IPR036526">
    <property type="entry name" value="C-N_Hydrolase_sf"/>
</dbReference>